<gene>
    <name evidence="4" type="ORF">NOCA1130019</name>
</gene>
<dbReference type="Gene3D" id="1.10.10.370">
    <property type="entry name" value="DsrC-like protein, C-terminal domain"/>
    <property type="match status" value="1"/>
</dbReference>
<dbReference type="EMBL" id="CZKB01000005">
    <property type="protein sequence ID" value="CUR57412.1"/>
    <property type="molecule type" value="Genomic_DNA"/>
</dbReference>
<dbReference type="InterPro" id="IPR043163">
    <property type="entry name" value="DsrC-like_N"/>
</dbReference>
<dbReference type="InterPro" id="IPR007453">
    <property type="entry name" value="DsrC/TusE"/>
</dbReference>
<dbReference type="InterPro" id="IPR042072">
    <property type="entry name" value="DsrC-like_C"/>
</dbReference>
<evidence type="ECO:0000256" key="3">
    <source>
        <dbReference type="ARBA" id="ARBA00022490"/>
    </source>
</evidence>
<dbReference type="NCBIfam" id="TIGR03342">
    <property type="entry name" value="dsrC_tusE_dsvC"/>
    <property type="match status" value="1"/>
</dbReference>
<dbReference type="GO" id="GO:0005737">
    <property type="term" value="C:cytoplasm"/>
    <property type="evidence" value="ECO:0007669"/>
    <property type="project" value="UniProtKB-SubCell"/>
</dbReference>
<organism evidence="4">
    <name type="scientific">metagenome</name>
    <dbReference type="NCBI Taxonomy" id="256318"/>
    <lineage>
        <taxon>unclassified sequences</taxon>
        <taxon>metagenomes</taxon>
    </lineage>
</organism>
<dbReference type="Pfam" id="PF04358">
    <property type="entry name" value="DsrC"/>
    <property type="match status" value="1"/>
</dbReference>
<dbReference type="Gene3D" id="3.30.1420.10">
    <property type="match status" value="1"/>
</dbReference>
<dbReference type="PANTHER" id="PTHR37010:SF1">
    <property type="entry name" value="SULFURTRANSFERASE TUSE"/>
    <property type="match status" value="1"/>
</dbReference>
<dbReference type="SUPFAM" id="SSF69721">
    <property type="entry name" value="DsrC, the gamma subunit of dissimilatory sulfite reductase"/>
    <property type="match status" value="1"/>
</dbReference>
<accession>A0A2P2C980</accession>
<name>A0A2P2C980_9ZZZZ</name>
<reference evidence="4" key="1">
    <citation type="submission" date="2015-08" db="EMBL/GenBank/DDBJ databases">
        <authorList>
            <person name="Babu N.S."/>
            <person name="Beckwith C.J."/>
            <person name="Beseler K.G."/>
            <person name="Brison A."/>
            <person name="Carone J.V."/>
            <person name="Caskin T.P."/>
            <person name="Diamond M."/>
            <person name="Durham M.E."/>
            <person name="Foxe J.M."/>
            <person name="Go M."/>
            <person name="Henderson B.A."/>
            <person name="Jones I.B."/>
            <person name="McGettigan J.A."/>
            <person name="Micheletti S.J."/>
            <person name="Nasrallah M.E."/>
            <person name="Ortiz D."/>
            <person name="Piller C.R."/>
            <person name="Privatt S.R."/>
            <person name="Schneider S.L."/>
            <person name="Sharp S."/>
            <person name="Smith T.C."/>
            <person name="Stanton J.D."/>
            <person name="Ullery H.E."/>
            <person name="Wilson R.J."/>
            <person name="Serrano M.G."/>
            <person name="Buck G."/>
            <person name="Lee V."/>
            <person name="Wang Y."/>
            <person name="Carvalho R."/>
            <person name="Voegtly L."/>
            <person name="Shi R."/>
            <person name="Duckworth R."/>
            <person name="Johnson A."/>
            <person name="Loviza R."/>
            <person name="Walstead R."/>
            <person name="Shah Z."/>
            <person name="Kiflezghi M."/>
            <person name="Wade K."/>
            <person name="Ball S.L."/>
            <person name="Bradley K.W."/>
            <person name="Asai D.J."/>
            <person name="Bowman C.A."/>
            <person name="Russell D.A."/>
            <person name="Pope W.H."/>
            <person name="Jacobs-Sera D."/>
            <person name="Hendrix R.W."/>
            <person name="Hatfull G.F."/>
        </authorList>
    </citation>
    <scope>NUCLEOTIDE SEQUENCE</scope>
</reference>
<dbReference type="PANTHER" id="PTHR37010">
    <property type="entry name" value="SULFURTRANSFERASE TUSE"/>
    <property type="match status" value="1"/>
</dbReference>
<evidence type="ECO:0000256" key="1">
    <source>
        <dbReference type="ARBA" id="ARBA00004496"/>
    </source>
</evidence>
<dbReference type="PIRSF" id="PIRSF006223">
    <property type="entry name" value="DsrC_TusE"/>
    <property type="match status" value="1"/>
</dbReference>
<dbReference type="GO" id="GO:0002143">
    <property type="term" value="P:tRNA wobble position uridine thiolation"/>
    <property type="evidence" value="ECO:0007669"/>
    <property type="project" value="TreeGrafter"/>
</dbReference>
<dbReference type="InterPro" id="IPR025526">
    <property type="entry name" value="DsrC-like_dom_sf"/>
</dbReference>
<evidence type="ECO:0000256" key="2">
    <source>
        <dbReference type="ARBA" id="ARBA00005718"/>
    </source>
</evidence>
<evidence type="ECO:0000313" key="4">
    <source>
        <dbReference type="EMBL" id="CUR57412.1"/>
    </source>
</evidence>
<protein>
    <submittedName>
        <fullName evidence="4">Sulfur relay protein, TusE/DsrC/DsvC family</fullName>
    </submittedName>
</protein>
<comment type="similarity">
    <text evidence="2">Belongs to the DsrC/TusE family.</text>
</comment>
<sequence length="106" mass="11795">MTMPTTTISGRTLDVNEEGFLVHPDDWTEDLGVELARLIDIEMTDAHWVPIRFLRTDHAAMGETPTLRRVSTQTGIDVKTLFGLFPKKPAKKMAYVAGLPKPKGCV</sequence>
<keyword evidence="3" id="KW-0963">Cytoplasm</keyword>
<dbReference type="AlphaFoldDB" id="A0A2P2C980"/>
<proteinExistence type="inferred from homology"/>
<comment type="subcellular location">
    <subcellularLocation>
        <location evidence="1">Cytoplasm</location>
    </subcellularLocation>
</comment>
<dbReference type="GO" id="GO:0097163">
    <property type="term" value="F:sulfur carrier activity"/>
    <property type="evidence" value="ECO:0007669"/>
    <property type="project" value="TreeGrafter"/>
</dbReference>